<feature type="transmembrane region" description="Helical" evidence="1">
    <location>
        <begin position="75"/>
        <end position="98"/>
    </location>
</feature>
<keyword evidence="1" id="KW-0812">Transmembrane</keyword>
<evidence type="ECO:0000313" key="3">
    <source>
        <dbReference type="Proteomes" id="UP001076655"/>
    </source>
</evidence>
<feature type="transmembrane region" description="Helical" evidence="1">
    <location>
        <begin position="42"/>
        <end position="63"/>
    </location>
</feature>
<keyword evidence="1" id="KW-1133">Transmembrane helix</keyword>
<evidence type="ECO:0000256" key="1">
    <source>
        <dbReference type="SAM" id="Phobius"/>
    </source>
</evidence>
<proteinExistence type="predicted"/>
<dbReference type="Proteomes" id="UP001076655">
    <property type="component" value="Unassembled WGS sequence"/>
</dbReference>
<sequence length="185" mass="21246">MINLKSKFKKIIAWSLKNKNLDSEEILHTYIEKAKEQKLVNLWFIVSSSLPSLSFAFLIGLLSVKPNEISSSPSLIFAITLISASLFLNAFLTMIFFGIKSHPSENDEEILYSVMSTNIMRLMHTSSFLILPTGVIFLIFYFSMTVFLILTPLTIGFLYIWNEIEESVTHKEIFRSKNNKVDSYK</sequence>
<evidence type="ECO:0000313" key="2">
    <source>
        <dbReference type="EMBL" id="MCY0791945.1"/>
    </source>
</evidence>
<keyword evidence="1" id="KW-0472">Membrane</keyword>
<gene>
    <name evidence="2" type="ORF">N0392_19990</name>
</gene>
<reference evidence="2" key="1">
    <citation type="submission" date="2022-08" db="EMBL/GenBank/DDBJ databases">
        <authorList>
            <person name="Dale J.L."/>
        </authorList>
    </citation>
    <scope>NUCLEOTIDE SEQUENCE</scope>
    <source>
        <strain evidence="2">2022EL-00758</strain>
    </source>
</reference>
<dbReference type="AlphaFoldDB" id="A0A9Q4CR53"/>
<comment type="caution">
    <text evidence="2">The sequence shown here is derived from an EMBL/GenBank/DDBJ whole genome shotgun (WGS) entry which is preliminary data.</text>
</comment>
<name>A0A9Q4CR53_MORMO</name>
<dbReference type="EMBL" id="JAPNMI010000019">
    <property type="protein sequence ID" value="MCY0791945.1"/>
    <property type="molecule type" value="Genomic_DNA"/>
</dbReference>
<organism evidence="2 3">
    <name type="scientific">Morganella morganii</name>
    <name type="common">Proteus morganii</name>
    <dbReference type="NCBI Taxonomy" id="582"/>
    <lineage>
        <taxon>Bacteria</taxon>
        <taxon>Pseudomonadati</taxon>
        <taxon>Pseudomonadota</taxon>
        <taxon>Gammaproteobacteria</taxon>
        <taxon>Enterobacterales</taxon>
        <taxon>Morganellaceae</taxon>
        <taxon>Morganella</taxon>
    </lineage>
</organism>
<dbReference type="RefSeq" id="WP_267785937.1">
    <property type="nucleotide sequence ID" value="NZ_JAPNMI010000019.1"/>
</dbReference>
<feature type="transmembrane region" description="Helical" evidence="1">
    <location>
        <begin position="136"/>
        <end position="161"/>
    </location>
</feature>
<accession>A0A9Q4CR53</accession>
<protein>
    <submittedName>
        <fullName evidence="2">Uncharacterized protein</fullName>
    </submittedName>
</protein>